<sequence length="404" mass="46144">MKILMISTTFPYPPTRGATQVRTFNLLKYLSKRHAITLVTQRSEEITEIDVEKLQQWVEELVMFPQPQPSEQEKGIKDKLQRWSTILQQGTPQKVLQLYSTPMQQWLDQAVETGQFDLITCEHSTNEIYVRPEWREQLRTVVNIHHSVYRKSLDKLETKTSDNQLKDQLNLPLLRRYEEQYCAKFTDIVVTTAEDRRQIESFELDSKITLISNGVDVNLFPRRISDPGGHRLVFTGAMDNPLNIKAARYFSLEVFPAITERYADTKLELVGPKPVQAVLELEEIQGISVTGAVPSLVDHLHKATIFVVPMQSGFGVKNKTLEAMAAGVPVVGSDRGLEGLTVDGGDVPLRALRANDTTEYVYGISRLFEDRQLRKQLSENGRGYIEQKYTWERAGELYEQVITS</sequence>
<proteinExistence type="predicted"/>
<dbReference type="InterPro" id="IPR028098">
    <property type="entry name" value="Glyco_trans_4-like_N"/>
</dbReference>
<evidence type="ECO:0000313" key="2">
    <source>
        <dbReference type="EMBL" id="AOX01087.1"/>
    </source>
</evidence>
<dbReference type="Pfam" id="PF13439">
    <property type="entry name" value="Glyco_transf_4"/>
    <property type="match status" value="1"/>
</dbReference>
<dbReference type="OrthoDB" id="9807209at2"/>
<dbReference type="KEGG" id="mpro:BJP34_18030"/>
<dbReference type="RefSeq" id="WP_070393537.1">
    <property type="nucleotide sequence ID" value="NZ_CP017599.1"/>
</dbReference>
<gene>
    <name evidence="2" type="ORF">BJP34_18030</name>
</gene>
<evidence type="ECO:0000313" key="3">
    <source>
        <dbReference type="Proteomes" id="UP000177870"/>
    </source>
</evidence>
<dbReference type="Proteomes" id="UP000177870">
    <property type="component" value="Chromosome"/>
</dbReference>
<dbReference type="Pfam" id="PF13692">
    <property type="entry name" value="Glyco_trans_1_4"/>
    <property type="match status" value="1"/>
</dbReference>
<organism evidence="2 3">
    <name type="scientific">Moorena producens PAL-8-15-08-1</name>
    <dbReference type="NCBI Taxonomy" id="1458985"/>
    <lineage>
        <taxon>Bacteria</taxon>
        <taxon>Bacillati</taxon>
        <taxon>Cyanobacteriota</taxon>
        <taxon>Cyanophyceae</taxon>
        <taxon>Coleofasciculales</taxon>
        <taxon>Coleofasciculaceae</taxon>
        <taxon>Moorena</taxon>
    </lineage>
</organism>
<dbReference type="GO" id="GO:0016757">
    <property type="term" value="F:glycosyltransferase activity"/>
    <property type="evidence" value="ECO:0007669"/>
    <property type="project" value="TreeGrafter"/>
</dbReference>
<dbReference type="AlphaFoldDB" id="A0A1D8TTZ3"/>
<dbReference type="EMBL" id="CP017599">
    <property type="protein sequence ID" value="AOX01087.1"/>
    <property type="molecule type" value="Genomic_DNA"/>
</dbReference>
<dbReference type="CDD" id="cd03801">
    <property type="entry name" value="GT4_PimA-like"/>
    <property type="match status" value="1"/>
</dbReference>
<dbReference type="PANTHER" id="PTHR12526">
    <property type="entry name" value="GLYCOSYLTRANSFERASE"/>
    <property type="match status" value="1"/>
</dbReference>
<dbReference type="STRING" id="1458985.BJP34_18030"/>
<name>A0A1D8TTZ3_9CYAN</name>
<reference evidence="3" key="1">
    <citation type="submission" date="2016-10" db="EMBL/GenBank/DDBJ databases">
        <title>Comparative genomics uncovers the prolific and rare metabolic potential of the cyanobacterial genus Moorea.</title>
        <authorList>
            <person name="Leao T."/>
            <person name="Castelao G."/>
            <person name="Korobeynikov A."/>
            <person name="Monroe E.A."/>
            <person name="Podell S."/>
            <person name="Glukhov E."/>
            <person name="Allen E."/>
            <person name="Gerwick W.H."/>
            <person name="Gerwick L."/>
        </authorList>
    </citation>
    <scope>NUCLEOTIDE SEQUENCE [LARGE SCALE GENOMIC DNA]</scope>
    <source>
        <strain evidence="3">PAL-8-15-08-1</strain>
    </source>
</reference>
<feature type="domain" description="Glycosyltransferase subfamily 4-like N-terminal" evidence="1">
    <location>
        <begin position="21"/>
        <end position="218"/>
    </location>
</feature>
<accession>A0A1D8TTZ3</accession>
<dbReference type="PANTHER" id="PTHR12526:SF600">
    <property type="entry name" value="GLYCOSYL TRANSFERASE GROUP 1"/>
    <property type="match status" value="1"/>
</dbReference>
<dbReference type="SUPFAM" id="SSF53756">
    <property type="entry name" value="UDP-Glycosyltransferase/glycogen phosphorylase"/>
    <property type="match status" value="1"/>
</dbReference>
<evidence type="ECO:0000259" key="1">
    <source>
        <dbReference type="Pfam" id="PF13439"/>
    </source>
</evidence>
<dbReference type="Gene3D" id="3.40.50.2000">
    <property type="entry name" value="Glycogen Phosphorylase B"/>
    <property type="match status" value="2"/>
</dbReference>
<protein>
    <submittedName>
        <fullName evidence="2">Glycosyl transferase family 1</fullName>
    </submittedName>
</protein>
<keyword evidence="2" id="KW-0808">Transferase</keyword>